<dbReference type="Gene3D" id="3.40.50.1390">
    <property type="entry name" value="Resolvase, N-terminal catalytic domain"/>
    <property type="match status" value="1"/>
</dbReference>
<organism evidence="3 4">
    <name type="scientific">Ruminococcus flavefaciens</name>
    <dbReference type="NCBI Taxonomy" id="1265"/>
    <lineage>
        <taxon>Bacteria</taxon>
        <taxon>Bacillati</taxon>
        <taxon>Bacillota</taxon>
        <taxon>Clostridia</taxon>
        <taxon>Eubacteriales</taxon>
        <taxon>Oscillospiraceae</taxon>
        <taxon>Ruminococcus</taxon>
    </lineage>
</organism>
<dbReference type="PANTHER" id="PTHR30461">
    <property type="entry name" value="DNA-INVERTASE FROM LAMBDOID PROPHAGE"/>
    <property type="match status" value="1"/>
</dbReference>
<name>A0A315XTR7_RUMFL</name>
<dbReference type="InterPro" id="IPR025827">
    <property type="entry name" value="Zn_ribbon_recom_dom"/>
</dbReference>
<dbReference type="SMART" id="SM00857">
    <property type="entry name" value="Resolvase"/>
    <property type="match status" value="1"/>
</dbReference>
<sequence>MGVPVQQKKVNVAAYCRVSTEAEEQQNSYQVQIEYYTNYINSNPEWTLAGIFADEGISGTQTKNRTEFNRMIRMCKKKKIDLVLCKSTSRFSRNTVDCLDHIRLLKSLGIGVIFEKENINTLTAQSEFILSLYSSFAQAESESISKNITLGNQMAFKEGKVRYNYKYLLGYKKGEDGKPVIIPEEAEVIQLIFKLYIDGGSTHTIAQELNNKKYPTRSKSGKWSAMLIKRILQNEKYIGDCLLQKTYTIDCISHKAVKNNGERPMYYVSDCHPAIIDKNTFNIVQQEIARRNAKRSVCTNTMTEQGRYNSKYSLTEVLVCGECGTAYRRCRWTSHNRNRTVWRCINRLEHGPKYCKSPTIDEEPLHNAIVRAINEFYNCSDDVAKVLKSATDTVLSGSNDDGIRQIEQRLKDIDQARNDFVNLIATGTCAPDSLDDEFARLYSEEEKLSQKLLSLKAQEDTEQNELADEIKADIDSSSFELHQYDDILVRKVVECVKILNKEEISVTFKGGYEIKSELLT</sequence>
<dbReference type="InterPro" id="IPR050639">
    <property type="entry name" value="SSR_resolvase"/>
</dbReference>
<dbReference type="GO" id="GO:0000150">
    <property type="term" value="F:DNA strand exchange activity"/>
    <property type="evidence" value="ECO:0007669"/>
    <property type="project" value="InterPro"/>
</dbReference>
<feature type="domain" description="Recombinase" evidence="2">
    <location>
        <begin position="168"/>
        <end position="295"/>
    </location>
</feature>
<comment type="caution">
    <text evidence="3">The sequence shown here is derived from an EMBL/GenBank/DDBJ whole genome shotgun (WGS) entry which is preliminary data.</text>
</comment>
<feature type="domain" description="Resolvase/invertase-type recombinase catalytic" evidence="1">
    <location>
        <begin position="11"/>
        <end position="159"/>
    </location>
</feature>
<dbReference type="InterPro" id="IPR036162">
    <property type="entry name" value="Resolvase-like_N_sf"/>
</dbReference>
<evidence type="ECO:0000259" key="1">
    <source>
        <dbReference type="PROSITE" id="PS51736"/>
    </source>
</evidence>
<gene>
    <name evidence="3" type="ORF">IE37_03264</name>
</gene>
<dbReference type="CDD" id="cd00338">
    <property type="entry name" value="Ser_Recombinase"/>
    <property type="match status" value="1"/>
</dbReference>
<evidence type="ECO:0000313" key="3">
    <source>
        <dbReference type="EMBL" id="PWJ09970.1"/>
    </source>
</evidence>
<accession>A0A315XTR7</accession>
<dbReference type="Pfam" id="PF13408">
    <property type="entry name" value="Zn_ribbon_recom"/>
    <property type="match status" value="1"/>
</dbReference>
<dbReference type="SUPFAM" id="SSF53041">
    <property type="entry name" value="Resolvase-like"/>
    <property type="match status" value="1"/>
</dbReference>
<dbReference type="GO" id="GO:0003677">
    <property type="term" value="F:DNA binding"/>
    <property type="evidence" value="ECO:0007669"/>
    <property type="project" value="InterPro"/>
</dbReference>
<dbReference type="Pfam" id="PF07508">
    <property type="entry name" value="Recombinase"/>
    <property type="match status" value="1"/>
</dbReference>
<dbReference type="PANTHER" id="PTHR30461:SF23">
    <property type="entry name" value="DNA RECOMBINASE-RELATED"/>
    <property type="match status" value="1"/>
</dbReference>
<dbReference type="InterPro" id="IPR038109">
    <property type="entry name" value="DNA_bind_recomb_sf"/>
</dbReference>
<evidence type="ECO:0000313" key="4">
    <source>
        <dbReference type="Proteomes" id="UP000245720"/>
    </source>
</evidence>
<dbReference type="PROSITE" id="PS51737">
    <property type="entry name" value="RECOMBINASE_DNA_BIND"/>
    <property type="match status" value="1"/>
</dbReference>
<dbReference type="Pfam" id="PF00239">
    <property type="entry name" value="Resolvase"/>
    <property type="match status" value="1"/>
</dbReference>
<dbReference type="InterPro" id="IPR006119">
    <property type="entry name" value="Resolv_N"/>
</dbReference>
<dbReference type="Gene3D" id="3.90.1750.20">
    <property type="entry name" value="Putative Large Serine Recombinase, Chain B, Domain 2"/>
    <property type="match status" value="1"/>
</dbReference>
<dbReference type="AlphaFoldDB" id="A0A315XTR7"/>
<dbReference type="PROSITE" id="PS51736">
    <property type="entry name" value="RECOMBINASES_3"/>
    <property type="match status" value="1"/>
</dbReference>
<reference evidence="3 4" key="1">
    <citation type="submission" date="2018-05" db="EMBL/GenBank/DDBJ databases">
        <title>The Hungate 1000. A catalogue of reference genomes from the rumen microbiome.</title>
        <authorList>
            <person name="Kelly W."/>
        </authorList>
    </citation>
    <scope>NUCLEOTIDE SEQUENCE [LARGE SCALE GENOMIC DNA]</scope>
    <source>
        <strain evidence="3 4">SAb67</strain>
    </source>
</reference>
<protein>
    <submittedName>
        <fullName evidence="3">DNA invertase Pin-like site-specific DNA recombinase</fullName>
    </submittedName>
</protein>
<dbReference type="InterPro" id="IPR011109">
    <property type="entry name" value="DNA_bind_recombinase_dom"/>
</dbReference>
<dbReference type="EMBL" id="QGDI01000017">
    <property type="protein sequence ID" value="PWJ09970.1"/>
    <property type="molecule type" value="Genomic_DNA"/>
</dbReference>
<proteinExistence type="predicted"/>
<dbReference type="Proteomes" id="UP000245720">
    <property type="component" value="Unassembled WGS sequence"/>
</dbReference>
<evidence type="ECO:0000259" key="2">
    <source>
        <dbReference type="PROSITE" id="PS51737"/>
    </source>
</evidence>